<gene>
    <name evidence="12" type="ORF">LIER_00310</name>
</gene>
<evidence type="ECO:0000256" key="9">
    <source>
        <dbReference type="PROSITE-ProRule" id="PRU00094"/>
    </source>
</evidence>
<feature type="region of interest" description="Disordered" evidence="10">
    <location>
        <begin position="268"/>
        <end position="291"/>
    </location>
</feature>
<comment type="similarity">
    <text evidence="1">Belongs to the type IV zinc-finger family. Class A subfamily.</text>
</comment>
<dbReference type="GO" id="GO:0008270">
    <property type="term" value="F:zinc ion binding"/>
    <property type="evidence" value="ECO:0007669"/>
    <property type="project" value="UniProtKB-KW"/>
</dbReference>
<keyword evidence="5" id="KW-0805">Transcription regulation</keyword>
<dbReference type="CDD" id="cd00202">
    <property type="entry name" value="ZnF_GATA"/>
    <property type="match status" value="1"/>
</dbReference>
<dbReference type="GO" id="GO:0005634">
    <property type="term" value="C:nucleus"/>
    <property type="evidence" value="ECO:0007669"/>
    <property type="project" value="TreeGrafter"/>
</dbReference>
<evidence type="ECO:0000256" key="4">
    <source>
        <dbReference type="ARBA" id="ARBA00022833"/>
    </source>
</evidence>
<dbReference type="GO" id="GO:0006355">
    <property type="term" value="P:regulation of DNA-templated transcription"/>
    <property type="evidence" value="ECO:0007669"/>
    <property type="project" value="InterPro"/>
</dbReference>
<dbReference type="FunFam" id="3.30.50.10:FF:000038">
    <property type="entry name" value="GATA transcription factor 14"/>
    <property type="match status" value="1"/>
</dbReference>
<dbReference type="SMART" id="SM00401">
    <property type="entry name" value="ZnF_GATA"/>
    <property type="match status" value="1"/>
</dbReference>
<keyword evidence="8" id="KW-0804">Transcription</keyword>
<evidence type="ECO:0000313" key="12">
    <source>
        <dbReference type="EMBL" id="GAA0138597.1"/>
    </source>
</evidence>
<keyword evidence="13" id="KW-1185">Reference proteome</keyword>
<evidence type="ECO:0000259" key="11">
    <source>
        <dbReference type="PROSITE" id="PS50114"/>
    </source>
</evidence>
<dbReference type="EMBL" id="BAABME010000023">
    <property type="protein sequence ID" value="GAA0138597.1"/>
    <property type="molecule type" value="Genomic_DNA"/>
</dbReference>
<evidence type="ECO:0000256" key="6">
    <source>
        <dbReference type="ARBA" id="ARBA00023125"/>
    </source>
</evidence>
<dbReference type="Proteomes" id="UP001454036">
    <property type="component" value="Unassembled WGS sequence"/>
</dbReference>
<dbReference type="PANTHER" id="PTHR45658:SF134">
    <property type="entry name" value="GATA TYPE ZINC FINGER TRANSCRIPTION FACTOR FAMILY PROTEIN"/>
    <property type="match status" value="1"/>
</dbReference>
<dbReference type="PROSITE" id="PS00344">
    <property type="entry name" value="GATA_ZN_FINGER_1"/>
    <property type="match status" value="1"/>
</dbReference>
<name>A0AAV3NLK8_LITER</name>
<evidence type="ECO:0000256" key="8">
    <source>
        <dbReference type="ARBA" id="ARBA00023163"/>
    </source>
</evidence>
<keyword evidence="6" id="KW-0238">DNA-binding</keyword>
<comment type="caution">
    <text evidence="12">The sequence shown here is derived from an EMBL/GenBank/DDBJ whole genome shotgun (WGS) entry which is preliminary data.</text>
</comment>
<dbReference type="InterPro" id="IPR000679">
    <property type="entry name" value="Znf_GATA"/>
</dbReference>
<dbReference type="AlphaFoldDB" id="A0AAV3NLK8"/>
<dbReference type="Gene3D" id="3.30.50.10">
    <property type="entry name" value="Erythroid Transcription Factor GATA-1, subunit A"/>
    <property type="match status" value="1"/>
</dbReference>
<dbReference type="SUPFAM" id="SSF57716">
    <property type="entry name" value="Glucocorticoid receptor-like (DNA-binding domain)"/>
    <property type="match status" value="1"/>
</dbReference>
<sequence length="291" mass="31784">MSMVELNNCWDSIVNGVDSEEFANILSILDFPMESLEGDGIDGDLDPSDFQSMGSILLDSLKGVPPASQSKVDGGSEIKGASRNASINIKSELIEPENCVGNNSANTPCESFIPPKFTVRTPSPVSVLESTGSCSSVVLRKIKVQTVDHNNDSNKRRLSESSNVFVGVVNSSRQARKECPEELYPMRKKETTLHKQSASTKKCTHCQVTKTPQWREGPLGVKTLCNACGVHYRSGRLFPEYRPASSPTFVPSLHSNSHKEVIKMRKKATEQGVEAGIPSMSPSPEYVRLIP</sequence>
<proteinExistence type="inferred from homology"/>
<accession>A0AAV3NLK8</accession>
<keyword evidence="7" id="KW-0010">Activator</keyword>
<reference evidence="12 13" key="1">
    <citation type="submission" date="2024-01" db="EMBL/GenBank/DDBJ databases">
        <title>The complete chloroplast genome sequence of Lithospermum erythrorhizon: insights into the phylogenetic relationship among Boraginaceae species and the maternal lineages of purple gromwells.</title>
        <authorList>
            <person name="Okada T."/>
            <person name="Watanabe K."/>
        </authorList>
    </citation>
    <scope>NUCLEOTIDE SEQUENCE [LARGE SCALE GENOMIC DNA]</scope>
</reference>
<evidence type="ECO:0000256" key="7">
    <source>
        <dbReference type="ARBA" id="ARBA00023159"/>
    </source>
</evidence>
<evidence type="ECO:0000256" key="2">
    <source>
        <dbReference type="ARBA" id="ARBA00022723"/>
    </source>
</evidence>
<feature type="domain" description="GATA-type" evidence="11">
    <location>
        <begin position="197"/>
        <end position="233"/>
    </location>
</feature>
<evidence type="ECO:0000256" key="3">
    <source>
        <dbReference type="ARBA" id="ARBA00022771"/>
    </source>
</evidence>
<dbReference type="PANTHER" id="PTHR45658">
    <property type="entry name" value="GATA TRANSCRIPTION FACTOR"/>
    <property type="match status" value="1"/>
</dbReference>
<dbReference type="PROSITE" id="PS50114">
    <property type="entry name" value="GATA_ZN_FINGER_2"/>
    <property type="match status" value="1"/>
</dbReference>
<dbReference type="GO" id="GO:0030154">
    <property type="term" value="P:cell differentiation"/>
    <property type="evidence" value="ECO:0007669"/>
    <property type="project" value="TreeGrafter"/>
</dbReference>
<evidence type="ECO:0000256" key="5">
    <source>
        <dbReference type="ARBA" id="ARBA00023015"/>
    </source>
</evidence>
<dbReference type="InterPro" id="IPR051140">
    <property type="entry name" value="GATA_TF"/>
</dbReference>
<evidence type="ECO:0000313" key="13">
    <source>
        <dbReference type="Proteomes" id="UP001454036"/>
    </source>
</evidence>
<dbReference type="InterPro" id="IPR013088">
    <property type="entry name" value="Znf_NHR/GATA"/>
</dbReference>
<dbReference type="Pfam" id="PF00320">
    <property type="entry name" value="GATA"/>
    <property type="match status" value="1"/>
</dbReference>
<keyword evidence="2" id="KW-0479">Metal-binding</keyword>
<keyword evidence="3 9" id="KW-0863">Zinc-finger</keyword>
<dbReference type="GO" id="GO:0043565">
    <property type="term" value="F:sequence-specific DNA binding"/>
    <property type="evidence" value="ECO:0007669"/>
    <property type="project" value="InterPro"/>
</dbReference>
<evidence type="ECO:0000256" key="1">
    <source>
        <dbReference type="ARBA" id="ARBA00005694"/>
    </source>
</evidence>
<keyword evidence="4" id="KW-0862">Zinc</keyword>
<evidence type="ECO:0000256" key="10">
    <source>
        <dbReference type="SAM" id="MobiDB-lite"/>
    </source>
</evidence>
<organism evidence="12 13">
    <name type="scientific">Lithospermum erythrorhizon</name>
    <name type="common">Purple gromwell</name>
    <name type="synonym">Lithospermum officinale var. erythrorhizon</name>
    <dbReference type="NCBI Taxonomy" id="34254"/>
    <lineage>
        <taxon>Eukaryota</taxon>
        <taxon>Viridiplantae</taxon>
        <taxon>Streptophyta</taxon>
        <taxon>Embryophyta</taxon>
        <taxon>Tracheophyta</taxon>
        <taxon>Spermatophyta</taxon>
        <taxon>Magnoliopsida</taxon>
        <taxon>eudicotyledons</taxon>
        <taxon>Gunneridae</taxon>
        <taxon>Pentapetalae</taxon>
        <taxon>asterids</taxon>
        <taxon>lamiids</taxon>
        <taxon>Boraginales</taxon>
        <taxon>Boraginaceae</taxon>
        <taxon>Boraginoideae</taxon>
        <taxon>Lithospermeae</taxon>
        <taxon>Lithospermum</taxon>
    </lineage>
</organism>
<protein>
    <submittedName>
        <fullName evidence="12">Zinc finger transcription factor</fullName>
    </submittedName>
</protein>